<keyword evidence="3" id="KW-1185">Reference proteome</keyword>
<organism evidence="2 3">
    <name type="scientific">Mesorhizobium abyssinicae</name>
    <dbReference type="NCBI Taxonomy" id="1209958"/>
    <lineage>
        <taxon>Bacteria</taxon>
        <taxon>Pseudomonadati</taxon>
        <taxon>Pseudomonadota</taxon>
        <taxon>Alphaproteobacteria</taxon>
        <taxon>Hyphomicrobiales</taxon>
        <taxon>Phyllobacteriaceae</taxon>
        <taxon>Mesorhizobium</taxon>
    </lineage>
</organism>
<comment type="caution">
    <text evidence="2">The sequence shown here is derived from an EMBL/GenBank/DDBJ whole genome shotgun (WGS) entry which is preliminary data.</text>
</comment>
<dbReference type="Proteomes" id="UP001276564">
    <property type="component" value="Unassembled WGS sequence"/>
</dbReference>
<accession>A0ABU5ATM9</accession>
<dbReference type="Pfam" id="PF11089">
    <property type="entry name" value="SyrA"/>
    <property type="match status" value="1"/>
</dbReference>
<keyword evidence="1" id="KW-0812">Transmembrane</keyword>
<evidence type="ECO:0000256" key="1">
    <source>
        <dbReference type="SAM" id="Phobius"/>
    </source>
</evidence>
<keyword evidence="1" id="KW-1133">Transmembrane helix</keyword>
<reference evidence="2 3" key="1">
    <citation type="submission" date="2023-08" db="EMBL/GenBank/DDBJ databases">
        <title>Implementing the SeqCode for naming new Mesorhizobium species isolated from Vachellia karroo root nodules.</title>
        <authorList>
            <person name="Van Lill M."/>
        </authorList>
    </citation>
    <scope>NUCLEOTIDE SEQUENCE [LARGE SCALE GENOMIC DNA]</scope>
    <source>
        <strain evidence="2 3">VK4B</strain>
    </source>
</reference>
<dbReference type="RefSeq" id="WP_320321464.1">
    <property type="nucleotide sequence ID" value="NZ_JAVIIP010000014.1"/>
</dbReference>
<keyword evidence="1" id="KW-0472">Membrane</keyword>
<evidence type="ECO:0000313" key="3">
    <source>
        <dbReference type="Proteomes" id="UP001276564"/>
    </source>
</evidence>
<sequence length="108" mass="11701">MGGHSGPQQDPERLIGQMYFPQFLVGMSATILVVLGWTYADTGSLWQALGWTFVAALVLQVGYFIAVLLIIYGRASSAAKTTDSSLPAKVPGPFERDGIIHTFLSRLL</sequence>
<feature type="transmembrane region" description="Helical" evidence="1">
    <location>
        <begin position="51"/>
        <end position="72"/>
    </location>
</feature>
<proteinExistence type="predicted"/>
<feature type="transmembrane region" description="Helical" evidence="1">
    <location>
        <begin position="20"/>
        <end position="39"/>
    </location>
</feature>
<gene>
    <name evidence="2" type="ORF">RFM23_23250</name>
</gene>
<name>A0ABU5ATM9_9HYPH</name>
<evidence type="ECO:0000313" key="2">
    <source>
        <dbReference type="EMBL" id="MDX8540544.1"/>
    </source>
</evidence>
<dbReference type="InterPro" id="IPR024239">
    <property type="entry name" value="SyrA"/>
</dbReference>
<protein>
    <submittedName>
        <fullName evidence="2">Exopolysaccharide production repressor protein</fullName>
    </submittedName>
</protein>
<dbReference type="EMBL" id="JAVIIP010000014">
    <property type="protein sequence ID" value="MDX8540544.1"/>
    <property type="molecule type" value="Genomic_DNA"/>
</dbReference>